<evidence type="ECO:0000313" key="9">
    <source>
        <dbReference type="EMBL" id="QJW85530.1"/>
    </source>
</evidence>
<keyword evidence="5" id="KW-0145">Chemotaxis</keyword>
<keyword evidence="9" id="KW-0282">Flagellum</keyword>
<evidence type="ECO:0000256" key="6">
    <source>
        <dbReference type="ARBA" id="ARBA00022779"/>
    </source>
</evidence>
<dbReference type="SUPFAM" id="SSF101801">
    <property type="entry name" value="Surface presentation of antigens (SPOA)"/>
    <property type="match status" value="1"/>
</dbReference>
<keyword evidence="10" id="KW-1185">Reference proteome</keyword>
<keyword evidence="9" id="KW-0969">Cilium</keyword>
<reference evidence="9 10" key="2">
    <citation type="submission" date="2020-05" db="EMBL/GenBank/DDBJ databases">
        <authorList>
            <person name="Khan S.A."/>
            <person name="Jeon C.O."/>
            <person name="Chun B.H."/>
        </authorList>
    </citation>
    <scope>NUCLEOTIDE SEQUENCE [LARGE SCALE GENOMIC DNA]</scope>
    <source>
        <strain evidence="9 10">H242</strain>
    </source>
</reference>
<evidence type="ECO:0000256" key="7">
    <source>
        <dbReference type="ARBA" id="ARBA00023136"/>
    </source>
</evidence>
<gene>
    <name evidence="9" type="ORF">HK414_26250</name>
</gene>
<dbReference type="InterPro" id="IPR036429">
    <property type="entry name" value="SpoA-like_sf"/>
</dbReference>
<keyword evidence="9" id="KW-0966">Cell projection</keyword>
<dbReference type="Pfam" id="PF01052">
    <property type="entry name" value="FliMN_C"/>
    <property type="match status" value="1"/>
</dbReference>
<keyword evidence="6" id="KW-0283">Flagellar rotation</keyword>
<evidence type="ECO:0000259" key="8">
    <source>
        <dbReference type="Pfam" id="PF01052"/>
    </source>
</evidence>
<protein>
    <recommendedName>
        <fullName evidence="3">Flagellar motor switch protein FliN</fullName>
    </recommendedName>
</protein>
<evidence type="ECO:0000256" key="2">
    <source>
        <dbReference type="ARBA" id="ARBA00009226"/>
    </source>
</evidence>
<dbReference type="InterPro" id="IPR051469">
    <property type="entry name" value="FliN/MopA/SpaO"/>
</dbReference>
<evidence type="ECO:0000313" key="10">
    <source>
        <dbReference type="Proteomes" id="UP000500826"/>
    </source>
</evidence>
<dbReference type="PANTHER" id="PTHR43484">
    <property type="match status" value="1"/>
</dbReference>
<organism evidence="9 10">
    <name type="scientific">Ramlibacter terrae</name>
    <dbReference type="NCBI Taxonomy" id="2732511"/>
    <lineage>
        <taxon>Bacteria</taxon>
        <taxon>Pseudomonadati</taxon>
        <taxon>Pseudomonadota</taxon>
        <taxon>Betaproteobacteria</taxon>
        <taxon>Burkholderiales</taxon>
        <taxon>Comamonadaceae</taxon>
        <taxon>Ramlibacter</taxon>
    </lineage>
</organism>
<dbReference type="PANTHER" id="PTHR43484:SF1">
    <property type="entry name" value="FLAGELLAR MOTOR SWITCH PROTEIN FLIN"/>
    <property type="match status" value="1"/>
</dbReference>
<keyword evidence="7" id="KW-0472">Membrane</keyword>
<dbReference type="Gene3D" id="2.30.330.10">
    <property type="entry name" value="SpoA-like"/>
    <property type="match status" value="1"/>
</dbReference>
<reference evidence="9 10" key="1">
    <citation type="submission" date="2020-05" db="EMBL/GenBank/DDBJ databases">
        <title>Ramlibacter rhizophilus sp. nov., isolated from rhizosphere soil of national flower Mugunghwa from South Korea.</title>
        <authorList>
            <person name="Zheng-Fei Y."/>
            <person name="Huan T."/>
        </authorList>
    </citation>
    <scope>NUCLEOTIDE SEQUENCE [LARGE SCALE GENOMIC DNA]</scope>
    <source>
        <strain evidence="9 10">H242</strain>
    </source>
</reference>
<dbReference type="PRINTS" id="PR00956">
    <property type="entry name" value="FLGMOTORFLIN"/>
</dbReference>
<proteinExistence type="inferred from homology"/>
<accession>A0ABX6P610</accession>
<evidence type="ECO:0000256" key="5">
    <source>
        <dbReference type="ARBA" id="ARBA00022500"/>
    </source>
</evidence>
<keyword evidence="4" id="KW-1003">Cell membrane</keyword>
<evidence type="ECO:0000256" key="1">
    <source>
        <dbReference type="ARBA" id="ARBA00004413"/>
    </source>
</evidence>
<dbReference type="EMBL" id="CP053418">
    <property type="protein sequence ID" value="QJW85530.1"/>
    <property type="molecule type" value="Genomic_DNA"/>
</dbReference>
<sequence>MSQMIESFMNDAAEAQRRAQPLAFEDLSEGAAAGAPLLASPHPLHGVKIRLEVCVGAAGMTLGELIAARQNEVLTLDRRVEQPVDLLLEGRVVARGQLVAVDGAFAVRITELPLPLKF</sequence>
<dbReference type="InterPro" id="IPR001172">
    <property type="entry name" value="FliN_T3SS_HrcQb"/>
</dbReference>
<name>A0ABX6P610_9BURK</name>
<evidence type="ECO:0000256" key="4">
    <source>
        <dbReference type="ARBA" id="ARBA00022475"/>
    </source>
</evidence>
<comment type="similarity">
    <text evidence="2">Belongs to the FliN/MopA/SpaO family.</text>
</comment>
<comment type="subcellular location">
    <subcellularLocation>
        <location evidence="1">Cell membrane</location>
        <topology evidence="1">Peripheral membrane protein</topology>
        <orientation evidence="1">Cytoplasmic side</orientation>
    </subcellularLocation>
</comment>
<evidence type="ECO:0000256" key="3">
    <source>
        <dbReference type="ARBA" id="ARBA00021897"/>
    </source>
</evidence>
<dbReference type="InterPro" id="IPR001543">
    <property type="entry name" value="FliN-like_C"/>
</dbReference>
<feature type="domain" description="Flagellar motor switch protein FliN-like C-terminal" evidence="8">
    <location>
        <begin position="44"/>
        <end position="112"/>
    </location>
</feature>
<dbReference type="Proteomes" id="UP000500826">
    <property type="component" value="Chromosome"/>
</dbReference>